<keyword evidence="2 3" id="KW-0430">Lectin</keyword>
<dbReference type="GO" id="GO:0006915">
    <property type="term" value="P:apoptotic process"/>
    <property type="evidence" value="ECO:0007669"/>
    <property type="project" value="UniProtKB-KW"/>
</dbReference>
<keyword evidence="1" id="KW-0053">Apoptosis</keyword>
<feature type="domain" description="Galectin" evidence="4">
    <location>
        <begin position="15"/>
        <end position="161"/>
    </location>
</feature>
<dbReference type="PANTHER" id="PTHR11346">
    <property type="entry name" value="GALECTIN"/>
    <property type="match status" value="1"/>
</dbReference>
<dbReference type="InterPro" id="IPR013320">
    <property type="entry name" value="ConA-like_dom_sf"/>
</dbReference>
<dbReference type="SMART" id="SM00908">
    <property type="entry name" value="Gal-bind_lectin"/>
    <property type="match status" value="1"/>
</dbReference>
<dbReference type="InterPro" id="IPR001079">
    <property type="entry name" value="Galectin_CRD"/>
</dbReference>
<dbReference type="InterPro" id="IPR044156">
    <property type="entry name" value="Galectin-like"/>
</dbReference>
<proteinExistence type="predicted"/>
<evidence type="ECO:0000256" key="2">
    <source>
        <dbReference type="ARBA" id="ARBA00022734"/>
    </source>
</evidence>
<dbReference type="CDD" id="cd00070">
    <property type="entry name" value="GLECT"/>
    <property type="match status" value="1"/>
</dbReference>
<dbReference type="PANTHER" id="PTHR11346:SF120">
    <property type="entry name" value="GALACTOSIDE-BINDING SOLUBLE LECTIN 13-RELATED"/>
    <property type="match status" value="1"/>
</dbReference>
<name>G7PXK3_MACFA</name>
<dbReference type="Proteomes" id="UP000009130">
    <property type="component" value="Chromosome 19"/>
</dbReference>
<dbReference type="SUPFAM" id="SSF49899">
    <property type="entry name" value="Concanavalin A-like lectins/glucanases"/>
    <property type="match status" value="1"/>
</dbReference>
<accession>G7PXK3</accession>
<organism>
    <name type="scientific">Macaca fascicularis</name>
    <name type="common">Crab-eating macaque</name>
    <name type="synonym">Cynomolgus monkey</name>
    <dbReference type="NCBI Taxonomy" id="9541"/>
    <lineage>
        <taxon>Eukaryota</taxon>
        <taxon>Metazoa</taxon>
        <taxon>Chordata</taxon>
        <taxon>Craniata</taxon>
        <taxon>Vertebrata</taxon>
        <taxon>Euteleostomi</taxon>
        <taxon>Mammalia</taxon>
        <taxon>Eutheria</taxon>
        <taxon>Euarchontoglires</taxon>
        <taxon>Primates</taxon>
        <taxon>Haplorrhini</taxon>
        <taxon>Catarrhini</taxon>
        <taxon>Cercopithecidae</taxon>
        <taxon>Cercopithecinae</taxon>
        <taxon>Macaca</taxon>
    </lineage>
</organism>
<gene>
    <name evidence="5" type="ORF">EGM_09720</name>
</gene>
<evidence type="ECO:0000259" key="4">
    <source>
        <dbReference type="PROSITE" id="PS51304"/>
    </source>
</evidence>
<dbReference type="Pfam" id="PF00337">
    <property type="entry name" value="Gal-bind_lectin"/>
    <property type="match status" value="1"/>
</dbReference>
<sequence length="162" mass="18806">MGPPYLQEYGALTVVPYKLPVSLSVGSCVIIKGTPIDFYVMWKCLAGRMEAPYSNDPQLQVDFYTDMDEDSDIAFRFRVHFGNHVVMNRREFGIWMLEETTDYVPFEDGKQFELCIYVHYNEYKIKVNGIRIYGFVHRIPPSFVKMMQVSRDVSLTSVCVCN</sequence>
<dbReference type="Gene3D" id="2.60.120.200">
    <property type="match status" value="1"/>
</dbReference>
<reference evidence="5" key="1">
    <citation type="journal article" date="2011" name="Nat. Biotechnol.">
        <title>Genome sequencing and comparison of two nonhuman primate animal models, the cynomolgus and Chinese rhesus macaques.</title>
        <authorList>
            <person name="Yan G."/>
            <person name="Zhang G."/>
            <person name="Fang X."/>
            <person name="Zhang Y."/>
            <person name="Li C."/>
            <person name="Ling F."/>
            <person name="Cooper D.N."/>
            <person name="Li Q."/>
            <person name="Li Y."/>
            <person name="van Gool A.J."/>
            <person name="Du H."/>
            <person name="Chen J."/>
            <person name="Chen R."/>
            <person name="Zhang P."/>
            <person name="Huang Z."/>
            <person name="Thompson J.R."/>
            <person name="Meng Y."/>
            <person name="Bai Y."/>
            <person name="Wang J."/>
            <person name="Zhuo M."/>
            <person name="Wang T."/>
            <person name="Huang Y."/>
            <person name="Wei L."/>
            <person name="Li J."/>
            <person name="Wang Z."/>
            <person name="Hu H."/>
            <person name="Yang P."/>
            <person name="Le L."/>
            <person name="Stenson P.D."/>
            <person name="Li B."/>
            <person name="Liu X."/>
            <person name="Ball E.V."/>
            <person name="An N."/>
            <person name="Huang Q."/>
            <person name="Zhang Y."/>
            <person name="Fan W."/>
            <person name="Zhang X."/>
            <person name="Li Y."/>
            <person name="Wang W."/>
            <person name="Katze M.G."/>
            <person name="Su B."/>
            <person name="Nielsen R."/>
            <person name="Yang H."/>
            <person name="Wang J."/>
            <person name="Wang X."/>
            <person name="Wang J."/>
        </authorList>
    </citation>
    <scope>NUCLEOTIDE SEQUENCE [LARGE SCALE GENOMIC DNA]</scope>
    <source>
        <strain evidence="5">CE-4</strain>
    </source>
</reference>
<dbReference type="PROSITE" id="PS51304">
    <property type="entry name" value="GALECTIN"/>
    <property type="match status" value="1"/>
</dbReference>
<dbReference type="EMBL" id="CM001294">
    <property type="protein sequence ID" value="EHH59577.1"/>
    <property type="molecule type" value="Genomic_DNA"/>
</dbReference>
<dbReference type="SMART" id="SM00276">
    <property type="entry name" value="GLECT"/>
    <property type="match status" value="1"/>
</dbReference>
<dbReference type="AlphaFoldDB" id="G7PXK3"/>
<evidence type="ECO:0000256" key="3">
    <source>
        <dbReference type="RuleBase" id="RU102079"/>
    </source>
</evidence>
<evidence type="ECO:0000313" key="5">
    <source>
        <dbReference type="EMBL" id="EHH59577.1"/>
    </source>
</evidence>
<protein>
    <recommendedName>
        <fullName evidence="3">Galectin</fullName>
    </recommendedName>
</protein>
<evidence type="ECO:0000256" key="1">
    <source>
        <dbReference type="ARBA" id="ARBA00022703"/>
    </source>
</evidence>
<dbReference type="FunFam" id="2.60.120.200:FF:000176">
    <property type="entry name" value="Galectin"/>
    <property type="match status" value="1"/>
</dbReference>
<dbReference type="GO" id="GO:0030246">
    <property type="term" value="F:carbohydrate binding"/>
    <property type="evidence" value="ECO:0007669"/>
    <property type="project" value="UniProtKB-UniRule"/>
</dbReference>